<evidence type="ECO:0008006" key="5">
    <source>
        <dbReference type="Google" id="ProtNLM"/>
    </source>
</evidence>
<dbReference type="RefSeq" id="WP_307296741.1">
    <property type="nucleotide sequence ID" value="NZ_JAUSXV010000001.1"/>
</dbReference>
<protein>
    <recommendedName>
        <fullName evidence="5">DUF916 domain-containing protein</fullName>
    </recommendedName>
</protein>
<evidence type="ECO:0000313" key="4">
    <source>
        <dbReference type="Proteomes" id="UP001244427"/>
    </source>
</evidence>
<keyword evidence="2" id="KW-0472">Membrane</keyword>
<evidence type="ECO:0000313" key="3">
    <source>
        <dbReference type="EMBL" id="MDQ0648231.1"/>
    </source>
</evidence>
<dbReference type="AlphaFoldDB" id="A0AAW8EY32"/>
<reference evidence="3 4" key="1">
    <citation type="submission" date="2023-07" db="EMBL/GenBank/DDBJ databases">
        <title>Comparative genomics of wheat-associated soil bacteria to identify genetic determinants of phenazine resistance.</title>
        <authorList>
            <person name="Mouncey N."/>
        </authorList>
    </citation>
    <scope>NUCLEOTIDE SEQUENCE [LARGE SCALE GENOMIC DNA]</scope>
    <source>
        <strain evidence="3 4">W4I9-1</strain>
    </source>
</reference>
<dbReference type="Proteomes" id="UP001244427">
    <property type="component" value="Unassembled WGS sequence"/>
</dbReference>
<sequence>MIDHRLSPSAAAPSSDRGAPPHPSARRRASARSRGACLLTATLIVLCSALVAPPAAHAADDDAVTWGVTPSGSAGPDGRLAFEYQVAPGSVVTDWVAVTNESASAQSFRVYAADAKTDYDTAAFTLIGAEQASTDLGAWTSVDEGQASCPDTDDEPEAACVAELGVTVTVEPGSRVDIPFTITVPHDARPGDHSAGIVASYASTTGGEGTTVQRENRVGARIYLRVDGALSPGFGVNGLVTAYDGALAPFTGGIGRVGFEVSNLGNTRVSARPVATLTGPFGVALGTIELEPVRNLVPGGVAHVSAELPGVPPALLLFAEVTVTPVPADGAAAGDPLPAALISSAVTWAVPWSLVGVIALLAAAIGVTVWRRRRSRALLAEELVDYADRIRAEHDDANAREKELL</sequence>
<gene>
    <name evidence="3" type="ORF">QFZ53_002427</name>
</gene>
<dbReference type="EMBL" id="JAUSXV010000001">
    <property type="protein sequence ID" value="MDQ0648231.1"/>
    <property type="molecule type" value="Genomic_DNA"/>
</dbReference>
<proteinExistence type="predicted"/>
<accession>A0AAW8EY32</accession>
<feature type="transmembrane region" description="Helical" evidence="2">
    <location>
        <begin position="348"/>
        <end position="370"/>
    </location>
</feature>
<organism evidence="3 4">
    <name type="scientific">Microbacterium natoriense</name>
    <dbReference type="NCBI Taxonomy" id="284570"/>
    <lineage>
        <taxon>Bacteria</taxon>
        <taxon>Bacillati</taxon>
        <taxon>Actinomycetota</taxon>
        <taxon>Actinomycetes</taxon>
        <taxon>Micrococcales</taxon>
        <taxon>Microbacteriaceae</taxon>
        <taxon>Microbacterium</taxon>
    </lineage>
</organism>
<evidence type="ECO:0000256" key="2">
    <source>
        <dbReference type="SAM" id="Phobius"/>
    </source>
</evidence>
<keyword evidence="4" id="KW-1185">Reference proteome</keyword>
<keyword evidence="2" id="KW-1133">Transmembrane helix</keyword>
<feature type="region of interest" description="Disordered" evidence="1">
    <location>
        <begin position="1"/>
        <end position="30"/>
    </location>
</feature>
<comment type="caution">
    <text evidence="3">The sequence shown here is derived from an EMBL/GenBank/DDBJ whole genome shotgun (WGS) entry which is preliminary data.</text>
</comment>
<evidence type="ECO:0000256" key="1">
    <source>
        <dbReference type="SAM" id="MobiDB-lite"/>
    </source>
</evidence>
<name>A0AAW8EY32_9MICO</name>
<keyword evidence="2" id="KW-0812">Transmembrane</keyword>